<protein>
    <recommendedName>
        <fullName evidence="10">Histidine kinase/HSP90-like ATPase domain-containing protein</fullName>
    </recommendedName>
</protein>
<dbReference type="Gene3D" id="2.130.10.10">
    <property type="entry name" value="YVTN repeat-like/Quinoprotein amine dehydrogenase"/>
    <property type="match status" value="1"/>
</dbReference>
<evidence type="ECO:0000256" key="3">
    <source>
        <dbReference type="ARBA" id="ARBA00023012"/>
    </source>
</evidence>
<evidence type="ECO:0000313" key="9">
    <source>
        <dbReference type="Proteomes" id="UP000297729"/>
    </source>
</evidence>
<sequence>RHDGRVDLLPLPPDCPSAGAADVNRLAEDRDSTWAAIRACGLFRYSGGKWSNAERLGIPRADRYFAAAPDGAMWFGYRNGDVLRYRDGQLLTYALADGGVLGAIRFIDTQQDIVVSGGEGSAVLKNGKLQRLHASEPEALNNLAGLVILPNGDRWLNTGLGLAHVTQADWQASMRDPRRPLRLRLLDAADGYPGTPVLFATVPNGTLDQAGKIWFAGTDGIGVLDTMHMYRNPLPPTLQITSLGTGERLYVPADGVLQLPQRPERIDIQFAALSLTMPEKMQVLYQLEGVDRDWQRAGLRRLVSYANLSPGQYRFRLKAANPDGVWNETGVSLTFAIAPAFTQTVWFYLLCGIAVLGAGYGLYLMRMRQLVRRMNAVLGARLLERERIARALHDSLLQSVQALVLRFGAIGRHLPPDSPAQQKLHALLSDADGVIVEGRNAVMGLRLASVYGGDIALAFTRLVERMQAEHKITIVLNVRGARRRLDPLAWEEVYHVGAEALLNACRHASASRIVMELGYGVQEFSLTVRDNGKGIADEALHDGSRAGHWGVVGMRERAAALNGCLQLKAAPVRGLEVWMRIPAARAYDRDSRPSWRRRLRAWLDRLNSRA</sequence>
<dbReference type="SUPFAM" id="SSF63829">
    <property type="entry name" value="Calcium-dependent phosphotriesterase"/>
    <property type="match status" value="1"/>
</dbReference>
<dbReference type="InterPro" id="IPR011712">
    <property type="entry name" value="Sig_transdc_His_kin_sub3_dim/P"/>
</dbReference>
<keyword evidence="3" id="KW-0902">Two-component regulatory system</keyword>
<dbReference type="Proteomes" id="UP000297729">
    <property type="component" value="Unassembled WGS sequence"/>
</dbReference>
<comment type="caution">
    <text evidence="8">The sequence shown here is derived from an EMBL/GenBank/DDBJ whole genome shotgun (WGS) entry which is preliminary data.</text>
</comment>
<keyword evidence="2" id="KW-0418">Kinase</keyword>
<dbReference type="RefSeq" id="WP_229257155.1">
    <property type="nucleotide sequence ID" value="NZ_SPVG01000004.1"/>
</dbReference>
<dbReference type="SUPFAM" id="SSF55874">
    <property type="entry name" value="ATPase domain of HSP90 chaperone/DNA topoisomerase II/histidine kinase"/>
    <property type="match status" value="1"/>
</dbReference>
<gene>
    <name evidence="8" type="ORF">E4L98_00230</name>
</gene>
<dbReference type="Gene3D" id="2.60.40.10">
    <property type="entry name" value="Immunoglobulins"/>
    <property type="match status" value="1"/>
</dbReference>
<dbReference type="AlphaFoldDB" id="A0A4Y9SYC3"/>
<dbReference type="Pfam" id="PF07730">
    <property type="entry name" value="HisKA_3"/>
    <property type="match status" value="1"/>
</dbReference>
<evidence type="ECO:0000256" key="1">
    <source>
        <dbReference type="ARBA" id="ARBA00022679"/>
    </source>
</evidence>
<feature type="non-terminal residue" evidence="8">
    <location>
        <position position="1"/>
    </location>
</feature>
<evidence type="ECO:0000313" key="8">
    <source>
        <dbReference type="EMBL" id="TFW31433.1"/>
    </source>
</evidence>
<name>A0A4Y9SYC3_9BURK</name>
<reference evidence="8 9" key="1">
    <citation type="submission" date="2019-03" db="EMBL/GenBank/DDBJ databases">
        <title>Draft Genome Sequence of Duganella callidus sp. nov., a Novel Duganella Species Isolated from Cultivated Soil.</title>
        <authorList>
            <person name="Raths R."/>
            <person name="Peta V."/>
            <person name="Bucking H."/>
        </authorList>
    </citation>
    <scope>NUCLEOTIDE SEQUENCE [LARGE SCALE GENOMIC DNA]</scope>
    <source>
        <strain evidence="8 9">DN04</strain>
    </source>
</reference>
<dbReference type="Gene3D" id="3.30.565.10">
    <property type="entry name" value="Histidine kinase-like ATPase, C-terminal domain"/>
    <property type="match status" value="1"/>
</dbReference>
<dbReference type="InterPro" id="IPR015943">
    <property type="entry name" value="WD40/YVTN_repeat-like_dom_sf"/>
</dbReference>
<dbReference type="EMBL" id="SPVG01000004">
    <property type="protein sequence ID" value="TFW31433.1"/>
    <property type="molecule type" value="Genomic_DNA"/>
</dbReference>
<dbReference type="InterPro" id="IPR050482">
    <property type="entry name" value="Sensor_HK_TwoCompSys"/>
</dbReference>
<feature type="domain" description="Two component regulator three Y" evidence="6">
    <location>
        <begin position="277"/>
        <end position="337"/>
    </location>
</feature>
<evidence type="ECO:0000256" key="2">
    <source>
        <dbReference type="ARBA" id="ARBA00022777"/>
    </source>
</evidence>
<dbReference type="Pfam" id="PF02518">
    <property type="entry name" value="HATPase_c"/>
    <property type="match status" value="1"/>
</dbReference>
<dbReference type="InterPro" id="IPR011123">
    <property type="entry name" value="Y_Y_Y"/>
</dbReference>
<dbReference type="GO" id="GO:0016020">
    <property type="term" value="C:membrane"/>
    <property type="evidence" value="ECO:0007669"/>
    <property type="project" value="InterPro"/>
</dbReference>
<evidence type="ECO:0000259" key="6">
    <source>
        <dbReference type="Pfam" id="PF07495"/>
    </source>
</evidence>
<dbReference type="InterPro" id="IPR003594">
    <property type="entry name" value="HATPase_dom"/>
</dbReference>
<dbReference type="InterPro" id="IPR036890">
    <property type="entry name" value="HATPase_C_sf"/>
</dbReference>
<feature type="domain" description="Signal transduction histidine kinase subgroup 3 dimerisation and phosphoacceptor" evidence="7">
    <location>
        <begin position="384"/>
        <end position="446"/>
    </location>
</feature>
<evidence type="ECO:0000256" key="4">
    <source>
        <dbReference type="SAM" id="Phobius"/>
    </source>
</evidence>
<evidence type="ECO:0008006" key="10">
    <source>
        <dbReference type="Google" id="ProtNLM"/>
    </source>
</evidence>
<dbReference type="GO" id="GO:0046983">
    <property type="term" value="F:protein dimerization activity"/>
    <property type="evidence" value="ECO:0007669"/>
    <property type="project" value="InterPro"/>
</dbReference>
<dbReference type="InterPro" id="IPR013783">
    <property type="entry name" value="Ig-like_fold"/>
</dbReference>
<proteinExistence type="predicted"/>
<keyword evidence="1" id="KW-0808">Transferase</keyword>
<dbReference type="GO" id="GO:0000155">
    <property type="term" value="F:phosphorelay sensor kinase activity"/>
    <property type="evidence" value="ECO:0007669"/>
    <property type="project" value="InterPro"/>
</dbReference>
<keyword evidence="4" id="KW-1133">Transmembrane helix</keyword>
<evidence type="ECO:0000259" key="5">
    <source>
        <dbReference type="Pfam" id="PF02518"/>
    </source>
</evidence>
<evidence type="ECO:0000259" key="7">
    <source>
        <dbReference type="Pfam" id="PF07730"/>
    </source>
</evidence>
<dbReference type="PANTHER" id="PTHR24421:SF62">
    <property type="entry name" value="SENSORY TRANSDUCTION HISTIDINE KINASE"/>
    <property type="match status" value="1"/>
</dbReference>
<accession>A0A4Y9SYC3</accession>
<dbReference type="Gene3D" id="1.20.5.1930">
    <property type="match status" value="1"/>
</dbReference>
<feature type="domain" description="Histidine kinase/HSP90-like ATPase" evidence="5">
    <location>
        <begin position="493"/>
        <end position="584"/>
    </location>
</feature>
<dbReference type="PANTHER" id="PTHR24421">
    <property type="entry name" value="NITRATE/NITRITE SENSOR PROTEIN NARX-RELATED"/>
    <property type="match status" value="1"/>
</dbReference>
<keyword evidence="4" id="KW-0472">Membrane</keyword>
<feature type="transmembrane region" description="Helical" evidence="4">
    <location>
        <begin position="345"/>
        <end position="365"/>
    </location>
</feature>
<organism evidence="8 9">
    <name type="scientific">Duganella callida</name>
    <dbReference type="NCBI Taxonomy" id="2561932"/>
    <lineage>
        <taxon>Bacteria</taxon>
        <taxon>Pseudomonadati</taxon>
        <taxon>Pseudomonadota</taxon>
        <taxon>Betaproteobacteria</taxon>
        <taxon>Burkholderiales</taxon>
        <taxon>Oxalobacteraceae</taxon>
        <taxon>Telluria group</taxon>
        <taxon>Duganella</taxon>
    </lineage>
</organism>
<dbReference type="Pfam" id="PF07495">
    <property type="entry name" value="Y_Y_Y"/>
    <property type="match status" value="1"/>
</dbReference>
<dbReference type="CDD" id="cd16917">
    <property type="entry name" value="HATPase_UhpB-NarQ-NarX-like"/>
    <property type="match status" value="1"/>
</dbReference>
<keyword evidence="9" id="KW-1185">Reference proteome</keyword>
<keyword evidence="4" id="KW-0812">Transmembrane</keyword>